<dbReference type="InterPro" id="IPR045875">
    <property type="entry name" value="NTF2"/>
</dbReference>
<dbReference type="InterPro" id="IPR018222">
    <property type="entry name" value="Nuclear_transport_factor_2_euk"/>
</dbReference>
<dbReference type="OrthoDB" id="25408at2759"/>
<accession>U4L065</accession>
<dbReference type="SUPFAM" id="SSF54427">
    <property type="entry name" value="NTF2-like"/>
    <property type="match status" value="1"/>
</dbReference>
<dbReference type="OMA" id="THAFTQT"/>
<dbReference type="eggNOG" id="KOG4353">
    <property type="taxonomic scope" value="Eukaryota"/>
</dbReference>
<dbReference type="Gene3D" id="3.10.450.50">
    <property type="match status" value="1"/>
</dbReference>
<evidence type="ECO:0000313" key="3">
    <source>
        <dbReference type="EMBL" id="CCX07919.1"/>
    </source>
</evidence>
<dbReference type="GO" id="GO:0006913">
    <property type="term" value="P:nucleocytoplasmic transport"/>
    <property type="evidence" value="ECO:0007669"/>
    <property type="project" value="UniProtKB-UniRule"/>
</dbReference>
<proteinExistence type="predicted"/>
<dbReference type="PANTHER" id="PTHR12612">
    <property type="entry name" value="NUCLEAR TRANSPORT FACTOR 2"/>
    <property type="match status" value="1"/>
</dbReference>
<dbReference type="InterPro" id="IPR002075">
    <property type="entry name" value="NTF2_dom"/>
</dbReference>
<evidence type="ECO:0000256" key="1">
    <source>
        <dbReference type="RuleBase" id="RU369002"/>
    </source>
</evidence>
<keyword evidence="1" id="KW-0539">Nucleus</keyword>
<dbReference type="GO" id="GO:0051028">
    <property type="term" value="P:mRNA transport"/>
    <property type="evidence" value="ECO:0007669"/>
    <property type="project" value="UniProtKB-UniRule"/>
</dbReference>
<dbReference type="AlphaFoldDB" id="U4L065"/>
<dbReference type="EMBL" id="HF935382">
    <property type="protein sequence ID" value="CCX07919.1"/>
    <property type="molecule type" value="Genomic_DNA"/>
</dbReference>
<dbReference type="Proteomes" id="UP000018144">
    <property type="component" value="Unassembled WGS sequence"/>
</dbReference>
<reference evidence="3 4" key="1">
    <citation type="journal article" date="2013" name="PLoS Genet.">
        <title>The genome and development-dependent transcriptomes of Pyronema confluens: a window into fungal evolution.</title>
        <authorList>
            <person name="Traeger S."/>
            <person name="Altegoer F."/>
            <person name="Freitag M."/>
            <person name="Gabaldon T."/>
            <person name="Kempken F."/>
            <person name="Kumar A."/>
            <person name="Marcet-Houben M."/>
            <person name="Poggeler S."/>
            <person name="Stajich J.E."/>
            <person name="Nowrousian M."/>
        </authorList>
    </citation>
    <scope>NUCLEOTIDE SEQUENCE [LARGE SCALE GENOMIC DNA]</scope>
    <source>
        <strain evidence="4">CBS 100304</strain>
        <tissue evidence="3">Vegetative mycelium</tissue>
    </source>
</reference>
<keyword evidence="1" id="KW-0963">Cytoplasm</keyword>
<gene>
    <name evidence="3" type="ORF">PCON_07508</name>
</gene>
<dbReference type="GO" id="GO:0005737">
    <property type="term" value="C:cytoplasm"/>
    <property type="evidence" value="ECO:0007669"/>
    <property type="project" value="UniProtKB-SubCell"/>
</dbReference>
<comment type="subcellular location">
    <subcellularLocation>
        <location evidence="1">Cytoplasm</location>
    </subcellularLocation>
    <subcellularLocation>
        <location evidence="1">Nucleus</location>
    </subcellularLocation>
</comment>
<dbReference type="GO" id="GO:0015031">
    <property type="term" value="P:protein transport"/>
    <property type="evidence" value="ECO:0007669"/>
    <property type="project" value="UniProtKB-KW"/>
</dbReference>
<evidence type="ECO:0000313" key="4">
    <source>
        <dbReference type="Proteomes" id="UP000018144"/>
    </source>
</evidence>
<sequence length="138" mass="14993">MTTPAKDAKLIKTASDAARRFVESYYPALNDNRSSLDTYYYPDAAITWNGNAILGGGNFATFFATMPTSHYDVQSFDAHPVAVDAMGNCSVMLNVSGSVKYGESKEMRGFGETVILRPEEGNPTKFKISAQGFRLVSG</sequence>
<comment type="function">
    <text evidence="1">Has a role in nuclear-cytoplasmic transport of proteins and mRNAs.</text>
</comment>
<keyword evidence="4" id="KW-1185">Reference proteome</keyword>
<dbReference type="Pfam" id="PF02136">
    <property type="entry name" value="NTF2"/>
    <property type="match status" value="1"/>
</dbReference>
<dbReference type="GO" id="GO:0005634">
    <property type="term" value="C:nucleus"/>
    <property type="evidence" value="ECO:0007669"/>
    <property type="project" value="UniProtKB-SubCell"/>
</dbReference>
<protein>
    <recommendedName>
        <fullName evidence="1">NTF2-related export protein</fullName>
    </recommendedName>
</protein>
<dbReference type="PROSITE" id="PS50177">
    <property type="entry name" value="NTF2_DOMAIN"/>
    <property type="match status" value="1"/>
</dbReference>
<dbReference type="STRING" id="1076935.U4L065"/>
<feature type="domain" description="NTF2" evidence="2">
    <location>
        <begin position="17"/>
        <end position="135"/>
    </location>
</feature>
<name>U4L065_PYROM</name>
<dbReference type="InterPro" id="IPR032710">
    <property type="entry name" value="NTF2-like_dom_sf"/>
</dbReference>
<keyword evidence="1" id="KW-0653">Protein transport</keyword>
<keyword evidence="1" id="KW-0813">Transport</keyword>
<evidence type="ECO:0000259" key="2">
    <source>
        <dbReference type="PROSITE" id="PS50177"/>
    </source>
</evidence>
<organism evidence="3 4">
    <name type="scientific">Pyronema omphalodes (strain CBS 100304)</name>
    <name type="common">Pyronema confluens</name>
    <dbReference type="NCBI Taxonomy" id="1076935"/>
    <lineage>
        <taxon>Eukaryota</taxon>
        <taxon>Fungi</taxon>
        <taxon>Dikarya</taxon>
        <taxon>Ascomycota</taxon>
        <taxon>Pezizomycotina</taxon>
        <taxon>Pezizomycetes</taxon>
        <taxon>Pezizales</taxon>
        <taxon>Pyronemataceae</taxon>
        <taxon>Pyronema</taxon>
    </lineage>
</organism>